<accession>A0A9W4KPC7</accession>
<protein>
    <submittedName>
        <fullName evidence="1">Uncharacterized protein</fullName>
    </submittedName>
</protein>
<name>A0A9W4KPC7_9BACI</name>
<sequence>MTDSESKLTEENDDKKLHKLVGGMEYTKAQLSEGMNGISEVYLKNSEEGTSETPDK</sequence>
<evidence type="ECO:0000313" key="2">
    <source>
        <dbReference type="Proteomes" id="UP000789326"/>
    </source>
</evidence>
<dbReference type="RefSeq" id="WP_230301071.1">
    <property type="nucleotide sequence ID" value="NZ_CAKKMG010000008.1"/>
</dbReference>
<dbReference type="EMBL" id="CAKKMG010000008">
    <property type="protein sequence ID" value="CAH0167419.1"/>
    <property type="molecule type" value="Genomic_DNA"/>
</dbReference>
<comment type="caution">
    <text evidence="1">The sequence shown here is derived from an EMBL/GenBank/DDBJ whole genome shotgun (WGS) entry which is preliminary data.</text>
</comment>
<gene>
    <name evidence="1" type="ORF">SRABI133_01096</name>
</gene>
<reference evidence="1" key="1">
    <citation type="submission" date="2021-11" db="EMBL/GenBank/DDBJ databases">
        <authorList>
            <person name="Bulgarelli D."/>
        </authorList>
    </citation>
    <scope>NUCLEOTIDE SEQUENCE</scope>
    <source>
        <strain evidence="1">Bi133</strain>
    </source>
</reference>
<organism evidence="1 2">
    <name type="scientific">Peribacillus simplex</name>
    <dbReference type="NCBI Taxonomy" id="1478"/>
    <lineage>
        <taxon>Bacteria</taxon>
        <taxon>Bacillati</taxon>
        <taxon>Bacillota</taxon>
        <taxon>Bacilli</taxon>
        <taxon>Bacillales</taxon>
        <taxon>Bacillaceae</taxon>
        <taxon>Peribacillus</taxon>
    </lineage>
</organism>
<evidence type="ECO:0000313" key="1">
    <source>
        <dbReference type="EMBL" id="CAH0167419.1"/>
    </source>
</evidence>
<proteinExistence type="predicted"/>
<dbReference type="AlphaFoldDB" id="A0A9W4KPC7"/>
<dbReference type="Proteomes" id="UP000789326">
    <property type="component" value="Unassembled WGS sequence"/>
</dbReference>